<keyword evidence="2" id="KW-1185">Reference proteome</keyword>
<organism evidence="1 2">
    <name type="scientific">Aminipila butyrica</name>
    <dbReference type="NCBI Taxonomy" id="433296"/>
    <lineage>
        <taxon>Bacteria</taxon>
        <taxon>Bacillati</taxon>
        <taxon>Bacillota</taxon>
        <taxon>Clostridia</taxon>
        <taxon>Peptostreptococcales</taxon>
        <taxon>Anaerovoracaceae</taxon>
        <taxon>Aminipila</taxon>
    </lineage>
</organism>
<name>A0A858BTK7_9FIRM</name>
<dbReference type="KEGG" id="abut:Ami103574_04825"/>
<dbReference type="Pfam" id="PF09344">
    <property type="entry name" value="Cas_CT1975"/>
    <property type="match status" value="1"/>
</dbReference>
<dbReference type="AlphaFoldDB" id="A0A858BTK7"/>
<dbReference type="RefSeq" id="WP_163065545.1">
    <property type="nucleotide sequence ID" value="NZ_CP048649.1"/>
</dbReference>
<dbReference type="EMBL" id="CP048649">
    <property type="protein sequence ID" value="QIB68682.1"/>
    <property type="molecule type" value="Genomic_DNA"/>
</dbReference>
<dbReference type="Proteomes" id="UP000466848">
    <property type="component" value="Chromosome"/>
</dbReference>
<proteinExistence type="predicted"/>
<evidence type="ECO:0000313" key="2">
    <source>
        <dbReference type="Proteomes" id="UP000466848"/>
    </source>
</evidence>
<reference evidence="1 2" key="1">
    <citation type="submission" date="2020-02" db="EMBL/GenBank/DDBJ databases">
        <authorList>
            <person name="Kim Y.B."/>
            <person name="Roh S.W."/>
        </authorList>
    </citation>
    <scope>NUCLEOTIDE SEQUENCE [LARGE SCALE GENOMIC DNA]</scope>
    <source>
        <strain evidence="1 2">DSM 103574</strain>
    </source>
</reference>
<evidence type="ECO:0000313" key="1">
    <source>
        <dbReference type="EMBL" id="QIB68682.1"/>
    </source>
</evidence>
<accession>A0A858BTK7</accession>
<sequence length="354" mass="39078">MQNNIYVDLHVLQTVPPSNMNRDDTGSPKTAQYGGVTRARVSSQSWKKAMRDYFKEHEDKETLGIRTKKIVQSLAKVIMEKEPSMDEKSALNLAEAIFNKAKISTKDQEAKALFFLGGKQREKLAAYGLEHADDLQTKELQSILNANQSIDVALFGRMAAEAPELNVDASSQVAHAISTHGITPEFDFFTAVDDLTSDDQAGAGMLGTVEYNSSTLYRYANVAVHELCFQLGDNKEAVMEALKLFVKGFVLSLPTGKINTFANQTLPNALIVSIRSDRPVNLVSAFENPVKSRDGDGYVAESVFRLKAEFEKINRFAEPPIATFTVGDVEGLGEDKESLNELLEKFGETIDQLL</sequence>
<protein>
    <submittedName>
        <fullName evidence="1">Type I-E CRISPR-associated protein Cas7/Cse4/CasC</fullName>
    </submittedName>
</protein>
<dbReference type="NCBIfam" id="TIGR01869">
    <property type="entry name" value="casC_Cse4"/>
    <property type="match status" value="1"/>
</dbReference>
<gene>
    <name evidence="1" type="primary">cas7e</name>
    <name evidence="1" type="ORF">Ami103574_04825</name>
</gene>
<dbReference type="InterPro" id="IPR010148">
    <property type="entry name" value="CRISPR-assoc_prot_CT1975"/>
</dbReference>